<dbReference type="PANTHER" id="PTHR28180">
    <property type="entry name" value="CONSERVED MITOCHONDRIAL PROTEIN-RELATED"/>
    <property type="match status" value="1"/>
</dbReference>
<dbReference type="AlphaFoldDB" id="A0AAD4KXU7"/>
<dbReference type="EMBL" id="JAJTJA010000003">
    <property type="protein sequence ID" value="KAH8701522.1"/>
    <property type="molecule type" value="Genomic_DNA"/>
</dbReference>
<keyword evidence="2" id="KW-1185">Reference proteome</keyword>
<dbReference type="Proteomes" id="UP001201262">
    <property type="component" value="Unassembled WGS sequence"/>
</dbReference>
<proteinExistence type="predicted"/>
<reference evidence="1" key="1">
    <citation type="submission" date="2021-12" db="EMBL/GenBank/DDBJ databases">
        <title>Convergent genome expansion in fungi linked to evolution of root-endophyte symbiosis.</title>
        <authorList>
            <consortium name="DOE Joint Genome Institute"/>
            <person name="Ke Y.-H."/>
            <person name="Bonito G."/>
            <person name="Liao H.-L."/>
            <person name="Looney B."/>
            <person name="Rojas-Flechas A."/>
            <person name="Nash J."/>
            <person name="Hameed K."/>
            <person name="Schadt C."/>
            <person name="Martin F."/>
            <person name="Crous P.W."/>
            <person name="Miettinen O."/>
            <person name="Magnuson J.K."/>
            <person name="Labbe J."/>
            <person name="Jacobson D."/>
            <person name="Doktycz M.J."/>
            <person name="Veneault-Fourrey C."/>
            <person name="Kuo A."/>
            <person name="Mondo S."/>
            <person name="Calhoun S."/>
            <person name="Riley R."/>
            <person name="Ohm R."/>
            <person name="LaButti K."/>
            <person name="Andreopoulos B."/>
            <person name="Pangilinan J."/>
            <person name="Nolan M."/>
            <person name="Tritt A."/>
            <person name="Clum A."/>
            <person name="Lipzen A."/>
            <person name="Daum C."/>
            <person name="Barry K."/>
            <person name="Grigoriev I.V."/>
            <person name="Vilgalys R."/>
        </authorList>
    </citation>
    <scope>NUCLEOTIDE SEQUENCE</scope>
    <source>
        <strain evidence="1">PMI_201</strain>
    </source>
</reference>
<dbReference type="InterPro" id="IPR052999">
    <property type="entry name" value="PTS1_Protein"/>
</dbReference>
<comment type="caution">
    <text evidence="1">The sequence shown here is derived from an EMBL/GenBank/DDBJ whole genome shotgun (WGS) entry which is preliminary data.</text>
</comment>
<protein>
    <recommendedName>
        <fullName evidence="3">Carboxymuconolactone decarboxylase-like domain-containing protein</fullName>
    </recommendedName>
</protein>
<dbReference type="Gene3D" id="1.20.1290.10">
    <property type="entry name" value="AhpD-like"/>
    <property type="match status" value="1"/>
</dbReference>
<dbReference type="PANTHER" id="PTHR28180:SF5">
    <property type="entry name" value="DNA POLYMERASE ALPHA SUBUNIT B"/>
    <property type="match status" value="1"/>
</dbReference>
<dbReference type="InterPro" id="IPR029032">
    <property type="entry name" value="AhpD-like"/>
</dbReference>
<dbReference type="RefSeq" id="XP_046074898.1">
    <property type="nucleotide sequence ID" value="XM_046222011.1"/>
</dbReference>
<sequence length="242" mass="26946">MTASTESTESYEILFGEAQNLAPKGLPEGAWYIVVAATLIATDGGAHLGKLYKYILKGLGHNSTLESRQNVSRRLRTVIIKTWTLVGVPRASDGLFSLIKEEDEKDAAQDWDRSKFFAEPDKVLLRTQEWWSQVFGEESAIISKSYESNPDFSWTVDFIVYGLFLADLSVLGPIENELVVLASVMGQGAQNTTRFHLRGTRRLGVSAKDAEGIQSIIETIALKQGKDSSSWPRFKEVEHLFS</sequence>
<dbReference type="SUPFAM" id="SSF69118">
    <property type="entry name" value="AhpD-like"/>
    <property type="match status" value="1"/>
</dbReference>
<evidence type="ECO:0000313" key="2">
    <source>
        <dbReference type="Proteomes" id="UP001201262"/>
    </source>
</evidence>
<organism evidence="1 2">
    <name type="scientific">Talaromyces proteolyticus</name>
    <dbReference type="NCBI Taxonomy" id="1131652"/>
    <lineage>
        <taxon>Eukaryota</taxon>
        <taxon>Fungi</taxon>
        <taxon>Dikarya</taxon>
        <taxon>Ascomycota</taxon>
        <taxon>Pezizomycotina</taxon>
        <taxon>Eurotiomycetes</taxon>
        <taxon>Eurotiomycetidae</taxon>
        <taxon>Eurotiales</taxon>
        <taxon>Trichocomaceae</taxon>
        <taxon>Talaromyces</taxon>
        <taxon>Talaromyces sect. Bacilispori</taxon>
    </lineage>
</organism>
<accession>A0AAD4KXU7</accession>
<gene>
    <name evidence="1" type="ORF">BGW36DRAFT_458405</name>
</gene>
<name>A0AAD4KXU7_9EURO</name>
<evidence type="ECO:0000313" key="1">
    <source>
        <dbReference type="EMBL" id="KAH8701522.1"/>
    </source>
</evidence>
<evidence type="ECO:0008006" key="3">
    <source>
        <dbReference type="Google" id="ProtNLM"/>
    </source>
</evidence>
<dbReference type="GeneID" id="70252298"/>